<evidence type="ECO:0000313" key="9">
    <source>
        <dbReference type="EMBL" id="KAE8157245.1"/>
    </source>
</evidence>
<dbReference type="Pfam" id="PF02229">
    <property type="entry name" value="PC4"/>
    <property type="match status" value="1"/>
</dbReference>
<evidence type="ECO:0000259" key="8">
    <source>
        <dbReference type="Pfam" id="PF02229"/>
    </source>
</evidence>
<keyword evidence="4" id="KW-0238">DNA-binding</keyword>
<protein>
    <submittedName>
        <fullName evidence="9">Transcriptional Coactivator p15-domain-containing protein</fullName>
    </submittedName>
</protein>
<feature type="domain" description="Transcriptional coactivator p15 (PC4) C-terminal" evidence="8">
    <location>
        <begin position="42"/>
        <end position="91"/>
    </location>
</feature>
<proteinExistence type="inferred from homology"/>
<evidence type="ECO:0000313" key="10">
    <source>
        <dbReference type="Proteomes" id="UP000326950"/>
    </source>
</evidence>
<keyword evidence="10" id="KW-1185">Reference proteome</keyword>
<name>A0A5N6UF39_ASPTM</name>
<evidence type="ECO:0000256" key="1">
    <source>
        <dbReference type="ARBA" id="ARBA00004123"/>
    </source>
</evidence>
<dbReference type="GO" id="GO:0060261">
    <property type="term" value="P:positive regulation of transcription initiation by RNA polymerase II"/>
    <property type="evidence" value="ECO:0007669"/>
    <property type="project" value="InterPro"/>
</dbReference>
<dbReference type="OrthoDB" id="2505440at2759"/>
<evidence type="ECO:0000256" key="3">
    <source>
        <dbReference type="ARBA" id="ARBA00023015"/>
    </source>
</evidence>
<dbReference type="Proteomes" id="UP000326950">
    <property type="component" value="Unassembled WGS sequence"/>
</dbReference>
<dbReference type="AlphaFoldDB" id="A0A5N6UF39"/>
<dbReference type="InterPro" id="IPR009044">
    <property type="entry name" value="ssDNA-bd_transcriptional_reg"/>
</dbReference>
<feature type="region of interest" description="Disordered" evidence="7">
    <location>
        <begin position="117"/>
        <end position="157"/>
    </location>
</feature>
<evidence type="ECO:0000256" key="4">
    <source>
        <dbReference type="ARBA" id="ARBA00023125"/>
    </source>
</evidence>
<reference evidence="9 10" key="1">
    <citation type="submission" date="2019-04" db="EMBL/GenBank/DDBJ databases">
        <title>Friends and foes A comparative genomics study of 23 Aspergillus species from section Flavi.</title>
        <authorList>
            <consortium name="DOE Joint Genome Institute"/>
            <person name="Kjaerbolling I."/>
            <person name="Vesth T."/>
            <person name="Frisvad J.C."/>
            <person name="Nybo J.L."/>
            <person name="Theobald S."/>
            <person name="Kildgaard S."/>
            <person name="Isbrandt T."/>
            <person name="Kuo A."/>
            <person name="Sato A."/>
            <person name="Lyhne E.K."/>
            <person name="Kogle M.E."/>
            <person name="Wiebenga A."/>
            <person name="Kun R.S."/>
            <person name="Lubbers R.J."/>
            <person name="Makela M.R."/>
            <person name="Barry K."/>
            <person name="Chovatia M."/>
            <person name="Clum A."/>
            <person name="Daum C."/>
            <person name="Haridas S."/>
            <person name="He G."/>
            <person name="LaButti K."/>
            <person name="Lipzen A."/>
            <person name="Mondo S."/>
            <person name="Riley R."/>
            <person name="Salamov A."/>
            <person name="Simmons B.A."/>
            <person name="Magnuson J.K."/>
            <person name="Henrissat B."/>
            <person name="Mortensen U.H."/>
            <person name="Larsen T.O."/>
            <person name="Devries R.P."/>
            <person name="Grigoriev I.V."/>
            <person name="Machida M."/>
            <person name="Baker S.E."/>
            <person name="Andersen M.R."/>
        </authorList>
    </citation>
    <scope>NUCLEOTIDE SEQUENCE [LARGE SCALE GENOMIC DNA]</scope>
    <source>
        <strain evidence="9 10">CBS 117626</strain>
    </source>
</reference>
<comment type="subcellular location">
    <subcellularLocation>
        <location evidence="1">Nucleus</location>
    </subcellularLocation>
</comment>
<sequence length="157" mass="17291">MASRLRKRASGAGEIVNDEHPQLKRAKFGATGNVDANGDRYWEISKLRRVTISSFRGKTLVNIREYYEKDGQELPGKKGISLPIEQFSSLVTLLPDIELILKDSGVSVPRPEYACRHSIPIQDHNEASGGGGDNGLGASRLPRKNIEATSEEDESEE</sequence>
<dbReference type="PANTHER" id="PTHR13215">
    <property type="entry name" value="RNA POLYMERASE II TRANSCRIPTIONAL COACTIVATOR"/>
    <property type="match status" value="1"/>
</dbReference>
<keyword evidence="5" id="KW-0804">Transcription</keyword>
<accession>A0A5N6UF39</accession>
<evidence type="ECO:0000256" key="5">
    <source>
        <dbReference type="ARBA" id="ARBA00023163"/>
    </source>
</evidence>
<keyword evidence="6" id="KW-0539">Nucleus</keyword>
<dbReference type="InterPro" id="IPR003173">
    <property type="entry name" value="PC4_C"/>
</dbReference>
<dbReference type="GO" id="GO:0003713">
    <property type="term" value="F:transcription coactivator activity"/>
    <property type="evidence" value="ECO:0007669"/>
    <property type="project" value="InterPro"/>
</dbReference>
<dbReference type="EMBL" id="ML738730">
    <property type="protein sequence ID" value="KAE8157245.1"/>
    <property type="molecule type" value="Genomic_DNA"/>
</dbReference>
<evidence type="ECO:0000256" key="7">
    <source>
        <dbReference type="SAM" id="MobiDB-lite"/>
    </source>
</evidence>
<keyword evidence="3" id="KW-0805">Transcription regulation</keyword>
<dbReference type="InterPro" id="IPR045125">
    <property type="entry name" value="Sub1/Tcp4-like"/>
</dbReference>
<evidence type="ECO:0000256" key="2">
    <source>
        <dbReference type="ARBA" id="ARBA00009001"/>
    </source>
</evidence>
<organism evidence="9 10">
    <name type="scientific">Aspergillus tamarii</name>
    <dbReference type="NCBI Taxonomy" id="41984"/>
    <lineage>
        <taxon>Eukaryota</taxon>
        <taxon>Fungi</taxon>
        <taxon>Dikarya</taxon>
        <taxon>Ascomycota</taxon>
        <taxon>Pezizomycotina</taxon>
        <taxon>Eurotiomycetes</taxon>
        <taxon>Eurotiomycetidae</taxon>
        <taxon>Eurotiales</taxon>
        <taxon>Aspergillaceae</taxon>
        <taxon>Aspergillus</taxon>
        <taxon>Aspergillus subgen. Circumdati</taxon>
    </lineage>
</organism>
<dbReference type="Gene3D" id="2.30.31.10">
    <property type="entry name" value="Transcriptional Coactivator Pc4, Chain A"/>
    <property type="match status" value="1"/>
</dbReference>
<evidence type="ECO:0000256" key="6">
    <source>
        <dbReference type="ARBA" id="ARBA00023242"/>
    </source>
</evidence>
<dbReference type="GO" id="GO:0005634">
    <property type="term" value="C:nucleus"/>
    <property type="evidence" value="ECO:0007669"/>
    <property type="project" value="UniProtKB-SubCell"/>
</dbReference>
<dbReference type="SUPFAM" id="SSF54447">
    <property type="entry name" value="ssDNA-binding transcriptional regulator domain"/>
    <property type="match status" value="1"/>
</dbReference>
<comment type="similarity">
    <text evidence="2">Belongs to the transcriptional coactivator PC4 family.</text>
</comment>
<dbReference type="GO" id="GO:0003677">
    <property type="term" value="F:DNA binding"/>
    <property type="evidence" value="ECO:0007669"/>
    <property type="project" value="UniProtKB-KW"/>
</dbReference>
<gene>
    <name evidence="9" type="ORF">BDV40DRAFT_305336</name>
</gene>